<dbReference type="InterPro" id="IPR041757">
    <property type="entry name" value="CysN_GTP-bd"/>
</dbReference>
<dbReference type="HAMAP" id="MF_00065">
    <property type="entry name" value="Adenylyl_sulf_kinase"/>
    <property type="match status" value="1"/>
</dbReference>
<comment type="subunit">
    <text evidence="12">Heterodimer composed of CysD, the smaller subunit, and CysN.</text>
</comment>
<dbReference type="InterPro" id="IPR044139">
    <property type="entry name" value="CysN_NoDQ_III"/>
</dbReference>
<feature type="domain" description="Tr-type G" evidence="14">
    <location>
        <begin position="17"/>
        <end position="234"/>
    </location>
</feature>
<evidence type="ECO:0000313" key="16">
    <source>
        <dbReference type="Proteomes" id="UP001597419"/>
    </source>
</evidence>
<evidence type="ECO:0000256" key="9">
    <source>
        <dbReference type="ARBA" id="ARBA00023134"/>
    </source>
</evidence>
<keyword evidence="13" id="KW-0597">Phosphoprotein</keyword>
<feature type="binding site" evidence="12">
    <location>
        <begin position="105"/>
        <end position="109"/>
    </location>
    <ligand>
        <name>GTP</name>
        <dbReference type="ChEBI" id="CHEBI:37565"/>
    </ligand>
</feature>
<dbReference type="Pfam" id="PF00009">
    <property type="entry name" value="GTP_EFTU"/>
    <property type="match status" value="1"/>
</dbReference>
<dbReference type="PROSITE" id="PS51722">
    <property type="entry name" value="G_TR_2"/>
    <property type="match status" value="1"/>
</dbReference>
<keyword evidence="5 12" id="KW-0808">Transferase</keyword>
<dbReference type="InterPro" id="IPR000795">
    <property type="entry name" value="T_Tr_GTP-bd_dom"/>
</dbReference>
<comment type="catalytic activity">
    <reaction evidence="11 12">
        <text>sulfate + ATP + H(+) = adenosine 5'-phosphosulfate + diphosphate</text>
        <dbReference type="Rhea" id="RHEA:18133"/>
        <dbReference type="ChEBI" id="CHEBI:15378"/>
        <dbReference type="ChEBI" id="CHEBI:16189"/>
        <dbReference type="ChEBI" id="CHEBI:30616"/>
        <dbReference type="ChEBI" id="CHEBI:33019"/>
        <dbReference type="ChEBI" id="CHEBI:58243"/>
        <dbReference type="EC" id="2.7.7.4"/>
    </reaction>
</comment>
<comment type="catalytic activity">
    <reaction evidence="1 13">
        <text>adenosine 5'-phosphosulfate + ATP = 3'-phosphoadenylyl sulfate + ADP + H(+)</text>
        <dbReference type="Rhea" id="RHEA:24152"/>
        <dbReference type="ChEBI" id="CHEBI:15378"/>
        <dbReference type="ChEBI" id="CHEBI:30616"/>
        <dbReference type="ChEBI" id="CHEBI:58243"/>
        <dbReference type="ChEBI" id="CHEBI:58339"/>
        <dbReference type="ChEBI" id="CHEBI:456216"/>
        <dbReference type="EC" id="2.7.1.25"/>
    </reaction>
</comment>
<evidence type="ECO:0000256" key="4">
    <source>
        <dbReference type="ARBA" id="ARBA00007237"/>
    </source>
</evidence>
<dbReference type="PRINTS" id="PR00315">
    <property type="entry name" value="ELONGATNFCT"/>
</dbReference>
<feature type="binding site" evidence="12">
    <location>
        <begin position="26"/>
        <end position="33"/>
    </location>
    <ligand>
        <name>GTP</name>
        <dbReference type="ChEBI" id="CHEBI:37565"/>
    </ligand>
</feature>
<evidence type="ECO:0000256" key="5">
    <source>
        <dbReference type="ARBA" id="ARBA00022679"/>
    </source>
</evidence>
<dbReference type="Pfam" id="PF22594">
    <property type="entry name" value="GTP-eEF1A_C"/>
    <property type="match status" value="1"/>
</dbReference>
<comment type="function">
    <text evidence="12">With CysD forms the ATP sulfurylase (ATPS) that catalyzes the adenylation of sulfate producing adenosine 5'-phosphosulfate (APS) and diphosphate, the first enzymatic step in sulfur assimilation pathway. APS synthesis involves the formation of a high-energy phosphoric-sulfuric acid anhydride bond driven by GTP hydrolysis by CysN coupled to ATP hydrolysis by CysD.</text>
</comment>
<gene>
    <name evidence="12 15" type="primary">cysN</name>
    <name evidence="13" type="synonym">cysC</name>
    <name evidence="15" type="ORF">ACFSYJ_33680</name>
</gene>
<evidence type="ECO:0000256" key="13">
    <source>
        <dbReference type="HAMAP-Rule" id="MF_00065"/>
    </source>
</evidence>
<organism evidence="15 16">
    <name type="scientific">Amycolatopsis samaneae</name>
    <dbReference type="NCBI Taxonomy" id="664691"/>
    <lineage>
        <taxon>Bacteria</taxon>
        <taxon>Bacillati</taxon>
        <taxon>Actinomycetota</taxon>
        <taxon>Actinomycetes</taxon>
        <taxon>Pseudonocardiales</taxon>
        <taxon>Pseudonocardiaceae</taxon>
        <taxon>Amycolatopsis</taxon>
    </lineage>
</organism>
<dbReference type="Gene3D" id="2.40.30.10">
    <property type="entry name" value="Translation factors"/>
    <property type="match status" value="2"/>
</dbReference>
<dbReference type="CDD" id="cd02027">
    <property type="entry name" value="APSK"/>
    <property type="match status" value="1"/>
</dbReference>
<keyword evidence="7 12" id="KW-0547">Nucleotide-binding</keyword>
<feature type="binding site" evidence="13">
    <location>
        <begin position="462"/>
        <end position="469"/>
    </location>
    <ligand>
        <name>ATP</name>
        <dbReference type="ChEBI" id="CHEBI:30616"/>
    </ligand>
</feature>
<comment type="similarity">
    <text evidence="12">Belongs to the TRAFAC class translation factor GTPase superfamily. Classic translation factor GTPase family. CysN/NodQ subfamily.</text>
</comment>
<dbReference type="InterPro" id="IPR059117">
    <property type="entry name" value="APS_kinase_dom"/>
</dbReference>
<protein>
    <recommendedName>
        <fullName evidence="12 13">Multifunctional fusion protein</fullName>
    </recommendedName>
    <domain>
        <recommendedName>
            <fullName evidence="12">Sulfate adenylyltransferase subunit 1</fullName>
            <ecNumber evidence="12">2.7.7.4</ecNumber>
        </recommendedName>
        <alternativeName>
            <fullName evidence="12">ATP-sulfurylase large subunit</fullName>
        </alternativeName>
        <alternativeName>
            <fullName evidence="12">Sulfate adenylate transferase</fullName>
            <shortName evidence="12">SAT</shortName>
        </alternativeName>
    </domain>
    <domain>
        <recommendedName>
            <fullName evidence="13">Adenylyl-sulfate kinase</fullName>
            <ecNumber evidence="13">2.7.1.25</ecNumber>
        </recommendedName>
        <alternativeName>
            <fullName evidence="13">APS kinase</fullName>
        </alternativeName>
        <alternativeName>
            <fullName evidence="13">ATP adenosine-5'-phosphosulfate 3'-phosphotransferase</fullName>
        </alternativeName>
        <alternativeName>
            <fullName evidence="13">Adenosine-5'-phosphosulfate kinase</fullName>
        </alternativeName>
    </domain>
</protein>
<reference evidence="16" key="1">
    <citation type="journal article" date="2019" name="Int. J. Syst. Evol. Microbiol.">
        <title>The Global Catalogue of Microorganisms (GCM) 10K type strain sequencing project: providing services to taxonomists for standard genome sequencing and annotation.</title>
        <authorList>
            <consortium name="The Broad Institute Genomics Platform"/>
            <consortium name="The Broad Institute Genome Sequencing Center for Infectious Disease"/>
            <person name="Wu L."/>
            <person name="Ma J."/>
        </authorList>
    </citation>
    <scope>NUCLEOTIDE SEQUENCE [LARGE SCALE GENOMIC DNA]</scope>
    <source>
        <strain evidence="16">CGMCC 4.7643</strain>
    </source>
</reference>
<sequence>MTRTIAETRDDDEVDRTGLLRFITCGSVDDGKSTLIGRLLYESRLLYRDQLDALTADSKRHGTRGDDLDFALLVDGLAAEREQGITIDVAYRFFATERRRFIVADTPGHEQYTRNMVTGASTADAAVILLDARKGLLTQTRRHTNVVALLGIRHLVLAVNKLDLVGYARDTFDEISAEYRAFAAGLGITDVTCVPVSAVEGTNVVVRSDRTPWYDGPTLLEWLESAEVDDGASDGPARLLVQWVNRPDEGFRGFSGRMVRGTLGAGDRVRVLPGGQESTVERIVTMDGDRAHAADGSSVTVVLADEVDVSRGSVLAAAEAPAEVAEGFQAHLVWLDEQEMLPGRRYLAKFGARTAGFTAEHPKYRIDVDTQAHLPAKTVRLNEICVTHLHIDRPVAYEPYRICRDLGSFLVLDPLSNRTVGAGMIDSATRRPAEVRWQSVTVDKRARAARNGHRPCVVWFTGLSGAGKSTIADLVEKALHADGARTFLLDGDNVRHGLNSDLGFSDADRVENIRRIAEVSALMVDAGLIVLVSFISPFRAERAFARGLVESGEFCEVYVDTPLEVAERRDPKGLYAKARRGELADFTGIDSPYEPPAESELRLDTTTTSAGDAAAAVLAKLREMRVLDDH</sequence>
<dbReference type="InterPro" id="IPR009001">
    <property type="entry name" value="Transl_elong_EF1A/Init_IF2_C"/>
</dbReference>
<dbReference type="Pfam" id="PF01583">
    <property type="entry name" value="APS_kinase"/>
    <property type="match status" value="1"/>
</dbReference>
<dbReference type="EMBL" id="JBHUKU010000021">
    <property type="protein sequence ID" value="MFD2463607.1"/>
    <property type="molecule type" value="Genomic_DNA"/>
</dbReference>
<comment type="similarity">
    <text evidence="13">Belongs to the APS kinase family.</text>
</comment>
<accession>A0ABW5GSW8</accession>
<keyword evidence="16" id="KW-1185">Reference proteome</keyword>
<evidence type="ECO:0000256" key="1">
    <source>
        <dbReference type="ARBA" id="ARBA00001823"/>
    </source>
</evidence>
<evidence type="ECO:0000256" key="3">
    <source>
        <dbReference type="ARBA" id="ARBA00005438"/>
    </source>
</evidence>
<dbReference type="CDD" id="cd04095">
    <property type="entry name" value="CysN_NoDQ_III"/>
    <property type="match status" value="1"/>
</dbReference>
<dbReference type="NCBIfam" id="TIGR00455">
    <property type="entry name" value="apsK"/>
    <property type="match status" value="1"/>
</dbReference>
<dbReference type="NCBIfam" id="TIGR02034">
    <property type="entry name" value="CysN"/>
    <property type="match status" value="1"/>
</dbReference>
<comment type="function">
    <text evidence="2">APS kinase catalyzes the synthesis of activated sulfate.</text>
</comment>
<evidence type="ECO:0000313" key="15">
    <source>
        <dbReference type="EMBL" id="MFD2463607.1"/>
    </source>
</evidence>
<proteinExistence type="inferred from homology"/>
<dbReference type="PROSITE" id="PS00301">
    <property type="entry name" value="G_TR_1"/>
    <property type="match status" value="1"/>
</dbReference>
<dbReference type="EC" id="2.7.1.25" evidence="13"/>
<comment type="pathway">
    <text evidence="13">Sulfur metabolism; hydrogen sulfide biosynthesis; sulfite from sulfate: step 2/3.</text>
</comment>
<evidence type="ECO:0000256" key="8">
    <source>
        <dbReference type="ARBA" id="ARBA00022840"/>
    </source>
</evidence>
<keyword evidence="10" id="KW-0511">Multifunctional enzyme</keyword>
<dbReference type="InterPro" id="IPR031157">
    <property type="entry name" value="G_TR_CS"/>
</dbReference>
<dbReference type="NCBIfam" id="NF003013">
    <property type="entry name" value="PRK03846.1"/>
    <property type="match status" value="1"/>
</dbReference>
<evidence type="ECO:0000256" key="11">
    <source>
        <dbReference type="ARBA" id="ARBA00049370"/>
    </source>
</evidence>
<keyword evidence="9 12" id="KW-0342">GTP-binding</keyword>
<dbReference type="InterPro" id="IPR050100">
    <property type="entry name" value="TRAFAC_GTPase_members"/>
</dbReference>
<name>A0ABW5GSW8_9PSEU</name>
<dbReference type="EC" id="2.7.7.4" evidence="12"/>
<evidence type="ECO:0000256" key="10">
    <source>
        <dbReference type="ARBA" id="ARBA00023268"/>
    </source>
</evidence>
<keyword evidence="8 12" id="KW-0067">ATP-binding</keyword>
<evidence type="ECO:0000256" key="6">
    <source>
        <dbReference type="ARBA" id="ARBA00022695"/>
    </source>
</evidence>
<dbReference type="InterPro" id="IPR027417">
    <property type="entry name" value="P-loop_NTPase"/>
</dbReference>
<dbReference type="InterPro" id="IPR044138">
    <property type="entry name" value="CysN_II"/>
</dbReference>
<evidence type="ECO:0000256" key="2">
    <source>
        <dbReference type="ARBA" id="ARBA00002357"/>
    </source>
</evidence>
<comment type="caution">
    <text evidence="12">Lacks conserved residue(s) required for the propagation of feature annotation.</text>
</comment>
<evidence type="ECO:0000259" key="14">
    <source>
        <dbReference type="PROSITE" id="PS51722"/>
    </source>
</evidence>
<keyword evidence="13" id="KW-0418">Kinase</keyword>
<comment type="similarity">
    <text evidence="3">In the C-terminal section; belongs to the APS kinase family.</text>
</comment>
<dbReference type="HAMAP" id="MF_00062">
    <property type="entry name" value="Sulf_adenylyltr_sub1"/>
    <property type="match status" value="1"/>
</dbReference>
<dbReference type="Gene3D" id="3.40.50.300">
    <property type="entry name" value="P-loop containing nucleotide triphosphate hydrolases"/>
    <property type="match status" value="2"/>
</dbReference>
<dbReference type="PANTHER" id="PTHR23115">
    <property type="entry name" value="TRANSLATION FACTOR"/>
    <property type="match status" value="1"/>
</dbReference>
<dbReference type="InterPro" id="IPR002891">
    <property type="entry name" value="APS"/>
</dbReference>
<dbReference type="RefSeq" id="WP_345400691.1">
    <property type="nucleotide sequence ID" value="NZ_BAABHG010000011.1"/>
</dbReference>
<dbReference type="CDD" id="cd04166">
    <property type="entry name" value="CysN_ATPS"/>
    <property type="match status" value="1"/>
</dbReference>
<evidence type="ECO:0000256" key="7">
    <source>
        <dbReference type="ARBA" id="ARBA00022741"/>
    </source>
</evidence>
<dbReference type="SUPFAM" id="SSF50447">
    <property type="entry name" value="Translation proteins"/>
    <property type="match status" value="1"/>
</dbReference>
<feature type="active site" description="Phosphoserine intermediate" evidence="13">
    <location>
        <position position="536"/>
    </location>
</feature>
<keyword evidence="6 12" id="KW-0548">Nucleotidyltransferase</keyword>
<dbReference type="InterPro" id="IPR054696">
    <property type="entry name" value="GTP-eEF1A_C"/>
</dbReference>
<dbReference type="InterPro" id="IPR009000">
    <property type="entry name" value="Transl_B-barrel_sf"/>
</dbReference>
<evidence type="ECO:0000256" key="12">
    <source>
        <dbReference type="HAMAP-Rule" id="MF_00062"/>
    </source>
</evidence>
<dbReference type="InterPro" id="IPR011779">
    <property type="entry name" value="SO4_adenylTrfase_lsu"/>
</dbReference>
<dbReference type="Proteomes" id="UP001597419">
    <property type="component" value="Unassembled WGS sequence"/>
</dbReference>
<dbReference type="SUPFAM" id="SSF50465">
    <property type="entry name" value="EF-Tu/eEF-1alpha/eIF2-gamma C-terminal domain"/>
    <property type="match status" value="1"/>
</dbReference>
<dbReference type="SUPFAM" id="SSF52540">
    <property type="entry name" value="P-loop containing nucleoside triphosphate hydrolases"/>
    <property type="match status" value="2"/>
</dbReference>
<dbReference type="NCBIfam" id="NF004035">
    <property type="entry name" value="PRK05506.1"/>
    <property type="match status" value="1"/>
</dbReference>
<comment type="similarity">
    <text evidence="4">In the N-terminal section; belongs to the TRAFAC class translation factor GTPase superfamily. Classic translation factor GTPase family. CysN/NodQ subfamily.</text>
</comment>
<dbReference type="NCBIfam" id="NF003478">
    <property type="entry name" value="PRK05124.1"/>
    <property type="match status" value="1"/>
</dbReference>
<comment type="pathway">
    <text evidence="12">Sulfur metabolism; hydrogen sulfide biosynthesis; sulfite from sulfate: step 1/3.</text>
</comment>
<dbReference type="GO" id="GO:0004781">
    <property type="term" value="F:sulfate adenylyltransferase (ATP) activity"/>
    <property type="evidence" value="ECO:0007669"/>
    <property type="project" value="UniProtKB-EC"/>
</dbReference>
<comment type="function">
    <text evidence="13">Catalyzes the synthesis of activated sulfate.</text>
</comment>
<comment type="caution">
    <text evidence="15">The sequence shown here is derived from an EMBL/GenBank/DDBJ whole genome shotgun (WGS) entry which is preliminary data.</text>
</comment>
<dbReference type="CDD" id="cd03695">
    <property type="entry name" value="CysN_NodQ_II"/>
    <property type="match status" value="1"/>
</dbReference>